<protein>
    <submittedName>
        <fullName evidence="1">Uncharacterized protein</fullName>
    </submittedName>
</protein>
<reference evidence="2" key="1">
    <citation type="journal article" date="2019" name="Int. J. Syst. Evol. Microbiol.">
        <title>The Global Catalogue of Microorganisms (GCM) 10K type strain sequencing project: providing services to taxonomists for standard genome sequencing and annotation.</title>
        <authorList>
            <consortium name="The Broad Institute Genomics Platform"/>
            <consortium name="The Broad Institute Genome Sequencing Center for Infectious Disease"/>
            <person name="Wu L."/>
            <person name="Ma J."/>
        </authorList>
    </citation>
    <scope>NUCLEOTIDE SEQUENCE [LARGE SCALE GENOMIC DNA]</scope>
    <source>
        <strain evidence="2">JCM 18401</strain>
    </source>
</reference>
<dbReference type="EMBL" id="BAABJZ010000099">
    <property type="protein sequence ID" value="GAA4898212.1"/>
    <property type="molecule type" value="Genomic_DNA"/>
</dbReference>
<sequence length="65" mass="7126">MNLWLAAGTGALFVMSGLLYLGPEAEGELGPLYLSGDSFEPINLHRSSLGCPWFHRVSKRSKAIY</sequence>
<evidence type="ECO:0000313" key="2">
    <source>
        <dbReference type="Proteomes" id="UP001499988"/>
    </source>
</evidence>
<accession>A0ABP9FC94</accession>
<organism evidence="1 2">
    <name type="scientific">Ferrimonas pelagia</name>
    <dbReference type="NCBI Taxonomy" id="1177826"/>
    <lineage>
        <taxon>Bacteria</taxon>
        <taxon>Pseudomonadati</taxon>
        <taxon>Pseudomonadota</taxon>
        <taxon>Gammaproteobacteria</taxon>
        <taxon>Alteromonadales</taxon>
        <taxon>Ferrimonadaceae</taxon>
        <taxon>Ferrimonas</taxon>
    </lineage>
</organism>
<name>A0ABP9FC94_9GAMM</name>
<dbReference type="Proteomes" id="UP001499988">
    <property type="component" value="Unassembled WGS sequence"/>
</dbReference>
<evidence type="ECO:0000313" key="1">
    <source>
        <dbReference type="EMBL" id="GAA4898212.1"/>
    </source>
</evidence>
<gene>
    <name evidence="1" type="ORF">GCM10023333_34530</name>
</gene>
<comment type="caution">
    <text evidence="1">The sequence shown here is derived from an EMBL/GenBank/DDBJ whole genome shotgun (WGS) entry which is preliminary data.</text>
</comment>
<proteinExistence type="predicted"/>
<keyword evidence="2" id="KW-1185">Reference proteome</keyword>
<dbReference type="RefSeq" id="WP_345336710.1">
    <property type="nucleotide sequence ID" value="NZ_BAABJZ010000099.1"/>
</dbReference>